<dbReference type="Proteomes" id="UP000298656">
    <property type="component" value="Chromosome 2"/>
</dbReference>
<evidence type="ECO:0000256" key="1">
    <source>
        <dbReference type="SAM" id="Phobius"/>
    </source>
</evidence>
<dbReference type="CDD" id="cd03385">
    <property type="entry name" value="PAP2_BcrC_like"/>
    <property type="match status" value="1"/>
</dbReference>
<dbReference type="SMART" id="SM00014">
    <property type="entry name" value="acidPPc"/>
    <property type="match status" value="1"/>
</dbReference>
<feature type="domain" description="Phosphatidic acid phosphatase type 2/haloperoxidase" evidence="2">
    <location>
        <begin position="55"/>
        <end position="165"/>
    </location>
</feature>
<dbReference type="InterPro" id="IPR000326">
    <property type="entry name" value="PAP2/HPO"/>
</dbReference>
<proteinExistence type="predicted"/>
<dbReference type="KEGG" id="tvl:FAZ95_31025"/>
<dbReference type="PANTHER" id="PTHR14969:SF13">
    <property type="entry name" value="AT30094P"/>
    <property type="match status" value="1"/>
</dbReference>
<dbReference type="EMBL" id="CP040078">
    <property type="protein sequence ID" value="QCP53477.1"/>
    <property type="molecule type" value="Genomic_DNA"/>
</dbReference>
<dbReference type="Pfam" id="PF01569">
    <property type="entry name" value="PAP2"/>
    <property type="match status" value="1"/>
</dbReference>
<feature type="transmembrane region" description="Helical" evidence="1">
    <location>
        <begin position="20"/>
        <end position="45"/>
    </location>
</feature>
<dbReference type="GO" id="GO:0005886">
    <property type="term" value="C:plasma membrane"/>
    <property type="evidence" value="ECO:0007669"/>
    <property type="project" value="InterPro"/>
</dbReference>
<keyword evidence="4" id="KW-1185">Reference proteome</keyword>
<name>A0A4P8IYH5_9BURK</name>
<evidence type="ECO:0000313" key="3">
    <source>
        <dbReference type="EMBL" id="QCP53477.1"/>
    </source>
</evidence>
<gene>
    <name evidence="3" type="ORF">FAZ95_31025</name>
</gene>
<dbReference type="OrthoDB" id="9801622at2"/>
<feature type="transmembrane region" description="Helical" evidence="1">
    <location>
        <begin position="123"/>
        <end position="144"/>
    </location>
</feature>
<dbReference type="SUPFAM" id="SSF48317">
    <property type="entry name" value="Acid phosphatase/Vanadium-dependent haloperoxidase"/>
    <property type="match status" value="1"/>
</dbReference>
<dbReference type="Gene3D" id="1.20.144.10">
    <property type="entry name" value="Phosphatidic acid phosphatase type 2/haloperoxidase"/>
    <property type="match status" value="1"/>
</dbReference>
<protein>
    <submittedName>
        <fullName evidence="3">Undecaprenyl-diphosphatase</fullName>
    </submittedName>
</protein>
<evidence type="ECO:0000313" key="4">
    <source>
        <dbReference type="Proteomes" id="UP000298656"/>
    </source>
</evidence>
<dbReference type="InterPro" id="IPR036938">
    <property type="entry name" value="PAP2/HPO_sf"/>
</dbReference>
<dbReference type="GO" id="GO:0050380">
    <property type="term" value="F:undecaprenyl-diphosphatase activity"/>
    <property type="evidence" value="ECO:0007669"/>
    <property type="project" value="InterPro"/>
</dbReference>
<keyword evidence="1" id="KW-0472">Membrane</keyword>
<dbReference type="AlphaFoldDB" id="A0A4P8IYH5"/>
<organism evidence="3 4">
    <name type="scientific">Trinickia violacea</name>
    <dbReference type="NCBI Taxonomy" id="2571746"/>
    <lineage>
        <taxon>Bacteria</taxon>
        <taxon>Pseudomonadati</taxon>
        <taxon>Pseudomonadota</taxon>
        <taxon>Betaproteobacteria</taxon>
        <taxon>Burkholderiales</taxon>
        <taxon>Burkholderiaceae</taxon>
        <taxon>Trinickia</taxon>
    </lineage>
</organism>
<dbReference type="InterPro" id="IPR033879">
    <property type="entry name" value="UPP_Pase"/>
</dbReference>
<dbReference type="PANTHER" id="PTHR14969">
    <property type="entry name" value="SPHINGOSINE-1-PHOSPHATE PHOSPHOHYDROLASE"/>
    <property type="match status" value="1"/>
</dbReference>
<keyword evidence="1" id="KW-0812">Transmembrane</keyword>
<feature type="transmembrane region" description="Helical" evidence="1">
    <location>
        <begin position="151"/>
        <end position="172"/>
    </location>
</feature>
<sequence length="198" mass="21814">MEELNQSLFLLLNAPAHPSPFMLTLGIFCAEYLIWAVPAVVAIGWLRGGKATRQMMLEATACAIVALLVNQIIALLWQHPRPFVIGLGHNFVEHAPDSSFPSDHLTLMWSVAFSLAMHGGRRATGVALALLGLPVAWARIYVGVHYPLDMAGAVCVSAASAWLVSCATRWWMPHTYGVAIRVHRMLFSKFIALGWVRR</sequence>
<dbReference type="RefSeq" id="WP_137336247.1">
    <property type="nucleotide sequence ID" value="NZ_CP040078.1"/>
</dbReference>
<reference evidence="3 4" key="1">
    <citation type="submission" date="2019-05" db="EMBL/GenBank/DDBJ databases">
        <title>Burkholderia sp. DHOD12, isolated from subtropical forest soil.</title>
        <authorList>
            <person name="Gao Z.-H."/>
            <person name="Qiu L.-H."/>
        </authorList>
    </citation>
    <scope>NUCLEOTIDE SEQUENCE [LARGE SCALE GENOMIC DNA]</scope>
    <source>
        <strain evidence="3 4">DHOD12</strain>
    </source>
</reference>
<keyword evidence="1" id="KW-1133">Transmembrane helix</keyword>
<accession>A0A4P8IYH5</accession>
<feature type="transmembrane region" description="Helical" evidence="1">
    <location>
        <begin position="57"/>
        <end position="77"/>
    </location>
</feature>
<evidence type="ECO:0000259" key="2">
    <source>
        <dbReference type="SMART" id="SM00014"/>
    </source>
</evidence>